<keyword evidence="5" id="KW-0811">Translocation</keyword>
<keyword evidence="7" id="KW-1185">Reference proteome</keyword>
<evidence type="ECO:0000256" key="3">
    <source>
        <dbReference type="ARBA" id="ARBA00022989"/>
    </source>
</evidence>
<dbReference type="Proteomes" id="UP001063350">
    <property type="component" value="Chromosome"/>
</dbReference>
<evidence type="ECO:0000313" key="7">
    <source>
        <dbReference type="Proteomes" id="UP001063350"/>
    </source>
</evidence>
<feature type="transmembrane region" description="Helical" evidence="5">
    <location>
        <begin position="19"/>
        <end position="37"/>
    </location>
</feature>
<feature type="transmembrane region" description="Helical" evidence="5">
    <location>
        <begin position="150"/>
        <end position="173"/>
    </location>
</feature>
<reference evidence="6" key="1">
    <citation type="submission" date="2020-12" db="EMBL/GenBank/DDBJ databases">
        <title>Desulfobium dissulfuricans gen. nov., sp. nov., a novel mesophilic, sulfate-reducing bacterium isolated from a deep-sea hydrothermal vent.</title>
        <authorList>
            <person name="Hashimoto Y."/>
            <person name="Tame A."/>
            <person name="Sawayama S."/>
            <person name="Miyazaki J."/>
            <person name="Takai K."/>
            <person name="Nakagawa S."/>
        </authorList>
    </citation>
    <scope>NUCLEOTIDE SEQUENCE</scope>
    <source>
        <strain evidence="6">GF1</strain>
    </source>
</reference>
<dbReference type="GO" id="GO:0009977">
    <property type="term" value="F:proton motive force dependent protein transmembrane transporter activity"/>
    <property type="evidence" value="ECO:0007669"/>
    <property type="project" value="TreeGrafter"/>
</dbReference>
<evidence type="ECO:0000256" key="4">
    <source>
        <dbReference type="ARBA" id="ARBA00023136"/>
    </source>
</evidence>
<evidence type="ECO:0000313" key="6">
    <source>
        <dbReference type="EMBL" id="BCO09591.1"/>
    </source>
</evidence>
<feature type="transmembrane region" description="Helical" evidence="5">
    <location>
        <begin position="215"/>
        <end position="235"/>
    </location>
</feature>
<dbReference type="GO" id="GO:0065002">
    <property type="term" value="P:intracellular protein transmembrane transport"/>
    <property type="evidence" value="ECO:0007669"/>
    <property type="project" value="TreeGrafter"/>
</dbReference>
<dbReference type="PANTHER" id="PTHR30371:SF0">
    <property type="entry name" value="SEC-INDEPENDENT PROTEIN TRANSLOCASE PROTEIN TATC, CHLOROPLASTIC-RELATED"/>
    <property type="match status" value="1"/>
</dbReference>
<comment type="subcellular location">
    <subcellularLocation>
        <location evidence="5">Cell membrane</location>
        <topology evidence="5">Multi-pass membrane protein</topology>
    </subcellularLocation>
    <subcellularLocation>
        <location evidence="1">Membrane</location>
        <topology evidence="1">Multi-pass membrane protein</topology>
    </subcellularLocation>
</comment>
<protein>
    <recommendedName>
        <fullName evidence="5">Sec-independent protein translocase protein TatC</fullName>
    </recommendedName>
</protein>
<proteinExistence type="inferred from homology"/>
<comment type="similarity">
    <text evidence="5">Belongs to the TatC family.</text>
</comment>
<dbReference type="KEGG" id="ddu:GF1_19670"/>
<dbReference type="NCBIfam" id="TIGR00945">
    <property type="entry name" value="tatC"/>
    <property type="match status" value="1"/>
</dbReference>
<accession>A0A915UA42</accession>
<keyword evidence="2 5" id="KW-0812">Transmembrane</keyword>
<name>A0A915UA42_9BACT</name>
<dbReference type="GO" id="GO:0043953">
    <property type="term" value="P:protein transport by the Tat complex"/>
    <property type="evidence" value="ECO:0007669"/>
    <property type="project" value="UniProtKB-UniRule"/>
</dbReference>
<feature type="transmembrane region" description="Helical" evidence="5">
    <location>
        <begin position="194"/>
        <end position="209"/>
    </location>
</feature>
<comment type="subunit">
    <text evidence="5">Forms a complex with TatA.</text>
</comment>
<evidence type="ECO:0000256" key="2">
    <source>
        <dbReference type="ARBA" id="ARBA00022692"/>
    </source>
</evidence>
<feature type="transmembrane region" description="Helical" evidence="5">
    <location>
        <begin position="109"/>
        <end position="130"/>
    </location>
</feature>
<dbReference type="PANTHER" id="PTHR30371">
    <property type="entry name" value="SEC-INDEPENDENT PROTEIN TRANSLOCASE PROTEIN TATC"/>
    <property type="match status" value="1"/>
</dbReference>
<keyword evidence="4 5" id="KW-0472">Membrane</keyword>
<dbReference type="HAMAP" id="MF_00902">
    <property type="entry name" value="TatC"/>
    <property type="match status" value="1"/>
</dbReference>
<keyword evidence="3 5" id="KW-1133">Transmembrane helix</keyword>
<keyword evidence="5" id="KW-0813">Transport</keyword>
<feature type="transmembrane region" description="Helical" evidence="5">
    <location>
        <begin position="67"/>
        <end position="88"/>
    </location>
</feature>
<dbReference type="PRINTS" id="PR01840">
    <property type="entry name" value="TATCFAMILY"/>
</dbReference>
<organism evidence="6 7">
    <name type="scientific">Desulfolithobacter dissulfuricans</name>
    <dbReference type="NCBI Taxonomy" id="2795293"/>
    <lineage>
        <taxon>Bacteria</taxon>
        <taxon>Pseudomonadati</taxon>
        <taxon>Thermodesulfobacteriota</taxon>
        <taxon>Desulfobulbia</taxon>
        <taxon>Desulfobulbales</taxon>
        <taxon>Desulfobulbaceae</taxon>
        <taxon>Desulfolithobacter</taxon>
    </lineage>
</organism>
<evidence type="ECO:0000256" key="1">
    <source>
        <dbReference type="ARBA" id="ARBA00004141"/>
    </source>
</evidence>
<dbReference type="RefSeq" id="WP_267926342.1">
    <property type="nucleotide sequence ID" value="NZ_AP024233.1"/>
</dbReference>
<dbReference type="GO" id="GO:0033281">
    <property type="term" value="C:TAT protein transport complex"/>
    <property type="evidence" value="ECO:0007669"/>
    <property type="project" value="UniProtKB-UniRule"/>
</dbReference>
<keyword evidence="5" id="KW-0653">Protein transport</keyword>
<comment type="function">
    <text evidence="5">Part of the twin-arginine translocation (Tat) system that transports large folded proteins containing a characteristic twin-arginine motif in their signal peptide across membranes.</text>
</comment>
<sequence>MIAALEHFAPHHRELRQRLIRCFLAMGVTTVIAYLFIDELAGFCMQPLFHAYPDLQRLVYTKLTEAFISYLKLSFMVGLLFSSPVILYQLWMFVAPGLLDHERRIARQVIIWATMLFVAGGLFAYFVVLPRTLIFFMSYAGDNLQPMPKLGLYLTFVARMVMAFGIAFEIPFLMVMADRTGLVPRQHFKAKRKYFYLAIVVLSFLLTAGDPTATVLLAFPLFGLYEAGIMAGRVFGKNRKTKK</sequence>
<dbReference type="EMBL" id="AP024233">
    <property type="protein sequence ID" value="BCO09591.1"/>
    <property type="molecule type" value="Genomic_DNA"/>
</dbReference>
<dbReference type="Pfam" id="PF00902">
    <property type="entry name" value="TatC"/>
    <property type="match status" value="1"/>
</dbReference>
<dbReference type="InterPro" id="IPR002033">
    <property type="entry name" value="TatC"/>
</dbReference>
<gene>
    <name evidence="6" type="primary">tatC_2</name>
    <name evidence="5" type="synonym">tatC</name>
    <name evidence="6" type="ORF">GF1_19670</name>
</gene>
<keyword evidence="5" id="KW-1003">Cell membrane</keyword>
<dbReference type="AlphaFoldDB" id="A0A915UA42"/>
<evidence type="ECO:0000256" key="5">
    <source>
        <dbReference type="HAMAP-Rule" id="MF_00902"/>
    </source>
</evidence>